<keyword evidence="6" id="KW-0677">Repeat</keyword>
<dbReference type="PANTHER" id="PTHR24049:SF22">
    <property type="entry name" value="DROSOPHILA CRUMBS HOMOLOG"/>
    <property type="match status" value="1"/>
</dbReference>
<keyword evidence="5" id="KW-0732">Signal</keyword>
<dbReference type="PROSITE" id="PS50026">
    <property type="entry name" value="EGF_3"/>
    <property type="match status" value="5"/>
</dbReference>
<dbReference type="CDD" id="cd00054">
    <property type="entry name" value="EGF_CA"/>
    <property type="match status" value="1"/>
</dbReference>
<evidence type="ECO:0000256" key="1">
    <source>
        <dbReference type="ARBA" id="ARBA00004251"/>
    </source>
</evidence>
<dbReference type="Pfam" id="PF00008">
    <property type="entry name" value="EGF"/>
    <property type="match status" value="1"/>
</dbReference>
<feature type="domain" description="EGF-like" evidence="13">
    <location>
        <begin position="217"/>
        <end position="252"/>
    </location>
</feature>
<dbReference type="GO" id="GO:0005509">
    <property type="term" value="F:calcium ion binding"/>
    <property type="evidence" value="ECO:0007669"/>
    <property type="project" value="InterPro"/>
</dbReference>
<keyword evidence="10 12" id="KW-1015">Disulfide bond</keyword>
<feature type="disulfide bond" evidence="12">
    <location>
        <begin position="47"/>
        <end position="56"/>
    </location>
</feature>
<evidence type="ECO:0000256" key="12">
    <source>
        <dbReference type="PROSITE-ProRule" id="PRU00076"/>
    </source>
</evidence>
<keyword evidence="9" id="KW-0472">Membrane</keyword>
<dbReference type="SUPFAM" id="SSF57196">
    <property type="entry name" value="EGF/Laminin"/>
    <property type="match status" value="2"/>
</dbReference>
<dbReference type="PROSITE" id="PS00022">
    <property type="entry name" value="EGF_1"/>
    <property type="match status" value="3"/>
</dbReference>
<comment type="subcellular location">
    <subcellularLocation>
        <location evidence="1">Cell membrane</location>
        <topology evidence="1">Single-pass type I membrane protein</topology>
    </subcellularLocation>
</comment>
<evidence type="ECO:0000256" key="4">
    <source>
        <dbReference type="ARBA" id="ARBA00022692"/>
    </source>
</evidence>
<keyword evidence="7" id="KW-0106">Calcium</keyword>
<evidence type="ECO:0000313" key="14">
    <source>
        <dbReference type="EMBL" id="GMR40427.1"/>
    </source>
</evidence>
<dbReference type="InterPro" id="IPR051022">
    <property type="entry name" value="Notch_Cell-Fate_Det"/>
</dbReference>
<dbReference type="GO" id="GO:0007154">
    <property type="term" value="P:cell communication"/>
    <property type="evidence" value="ECO:0007669"/>
    <property type="project" value="UniProtKB-ARBA"/>
</dbReference>
<dbReference type="EMBL" id="BTRK01000003">
    <property type="protein sequence ID" value="GMR40427.1"/>
    <property type="molecule type" value="Genomic_DNA"/>
</dbReference>
<dbReference type="SMART" id="SM00181">
    <property type="entry name" value="EGF"/>
    <property type="match status" value="5"/>
</dbReference>
<evidence type="ECO:0000256" key="3">
    <source>
        <dbReference type="ARBA" id="ARBA00022536"/>
    </source>
</evidence>
<evidence type="ECO:0000256" key="5">
    <source>
        <dbReference type="ARBA" id="ARBA00022729"/>
    </source>
</evidence>
<keyword evidence="8" id="KW-1133">Transmembrane helix</keyword>
<evidence type="ECO:0000256" key="8">
    <source>
        <dbReference type="ARBA" id="ARBA00022989"/>
    </source>
</evidence>
<protein>
    <recommendedName>
        <fullName evidence="13">EGF-like domain-containing protein</fullName>
    </recommendedName>
</protein>
<gene>
    <name evidence="14" type="ORF">PMAYCL1PPCAC_10622</name>
</gene>
<keyword evidence="15" id="KW-1185">Reference proteome</keyword>
<evidence type="ECO:0000256" key="10">
    <source>
        <dbReference type="ARBA" id="ARBA00023157"/>
    </source>
</evidence>
<dbReference type="FunFam" id="2.10.25.10:FF:000391">
    <property type="entry name" value="Weary, isoform C"/>
    <property type="match status" value="1"/>
</dbReference>
<dbReference type="PROSITE" id="PS01186">
    <property type="entry name" value="EGF_2"/>
    <property type="match status" value="3"/>
</dbReference>
<dbReference type="SMART" id="SM00179">
    <property type="entry name" value="EGF_CA"/>
    <property type="match status" value="2"/>
</dbReference>
<dbReference type="GO" id="GO:0023052">
    <property type="term" value="P:signaling"/>
    <property type="evidence" value="ECO:0007669"/>
    <property type="project" value="UniProtKB-ARBA"/>
</dbReference>
<comment type="caution">
    <text evidence="12">Lacks conserved residue(s) required for the propagation of feature annotation.</text>
</comment>
<keyword evidence="3 12" id="KW-0245">EGF-like domain</keyword>
<sequence length="310" mass="33395">MRMYSSCAFNRHDPCGNLCSPNSKCQFLDTGGTDDQGSLTRTAACVCDAGFEGEFCDRQQASDCSGQPCLNGSECVDQTNPSGFICICATGYTGDICDVPLGLCTETSCENGGTCYNLDPLSIFCLCKEGYAGQRCERMINFGCFNKGTARRDGSCACTTPWEGTFCTLLKNPVPVEVCGCANGGTCVYDVTNEIEQTSCKCPDNYVGEKSECEIQSVSPCDGYCYNGGICRIVNGTPVCQCTLRFSRKQCNTGNIDKSYNVKLSPSTQDLSCVLKDLTPVFSVCLWIRATPKDASQNSDMPIFEIDFGG</sequence>
<dbReference type="GO" id="GO:0045197">
    <property type="term" value="P:establishment or maintenance of epithelial cell apical/basal polarity"/>
    <property type="evidence" value="ECO:0007669"/>
    <property type="project" value="TreeGrafter"/>
</dbReference>
<feature type="disulfide bond" evidence="12">
    <location>
        <begin position="127"/>
        <end position="136"/>
    </location>
</feature>
<feature type="non-terminal residue" evidence="14">
    <location>
        <position position="310"/>
    </location>
</feature>
<dbReference type="GO" id="GO:0005886">
    <property type="term" value="C:plasma membrane"/>
    <property type="evidence" value="ECO:0007669"/>
    <property type="project" value="UniProtKB-SubCell"/>
</dbReference>
<dbReference type="InterPro" id="IPR001881">
    <property type="entry name" value="EGF-like_Ca-bd_dom"/>
</dbReference>
<evidence type="ECO:0000256" key="11">
    <source>
        <dbReference type="ARBA" id="ARBA00023180"/>
    </source>
</evidence>
<proteinExistence type="predicted"/>
<evidence type="ECO:0000256" key="9">
    <source>
        <dbReference type="ARBA" id="ARBA00023136"/>
    </source>
</evidence>
<feature type="disulfide bond" evidence="12">
    <location>
        <begin position="221"/>
        <end position="231"/>
    </location>
</feature>
<feature type="domain" description="EGF-like" evidence="13">
    <location>
        <begin position="11"/>
        <end position="57"/>
    </location>
</feature>
<dbReference type="PANTHER" id="PTHR24049">
    <property type="entry name" value="CRUMBS FAMILY MEMBER"/>
    <property type="match status" value="1"/>
</dbReference>
<feature type="disulfide bond" evidence="12">
    <location>
        <begin position="69"/>
        <end position="86"/>
    </location>
</feature>
<evidence type="ECO:0000256" key="7">
    <source>
        <dbReference type="ARBA" id="ARBA00022837"/>
    </source>
</evidence>
<dbReference type="AlphaFoldDB" id="A0AAN5CEA1"/>
<accession>A0AAN5CEA1</accession>
<dbReference type="Proteomes" id="UP001328107">
    <property type="component" value="Unassembled WGS sequence"/>
</dbReference>
<comment type="caution">
    <text evidence="14">The sequence shown here is derived from an EMBL/GenBank/DDBJ whole genome shotgun (WGS) entry which is preliminary data.</text>
</comment>
<dbReference type="GO" id="GO:0032991">
    <property type="term" value="C:protein-containing complex"/>
    <property type="evidence" value="ECO:0007669"/>
    <property type="project" value="TreeGrafter"/>
</dbReference>
<name>A0AAN5CEA1_9BILA</name>
<dbReference type="Gene3D" id="2.10.25.10">
    <property type="entry name" value="Laminin"/>
    <property type="match status" value="3"/>
</dbReference>
<feature type="disulfide bond" evidence="12">
    <location>
        <begin position="15"/>
        <end position="25"/>
    </location>
</feature>
<evidence type="ECO:0000256" key="2">
    <source>
        <dbReference type="ARBA" id="ARBA00022475"/>
    </source>
</evidence>
<feature type="domain" description="EGF-like" evidence="13">
    <location>
        <begin position="60"/>
        <end position="98"/>
    </location>
</feature>
<feature type="domain" description="EGF-like" evidence="13">
    <location>
        <begin position="100"/>
        <end position="137"/>
    </location>
</feature>
<dbReference type="InterPro" id="IPR000742">
    <property type="entry name" value="EGF"/>
</dbReference>
<organism evidence="14 15">
    <name type="scientific">Pristionchus mayeri</name>
    <dbReference type="NCBI Taxonomy" id="1317129"/>
    <lineage>
        <taxon>Eukaryota</taxon>
        <taxon>Metazoa</taxon>
        <taxon>Ecdysozoa</taxon>
        <taxon>Nematoda</taxon>
        <taxon>Chromadorea</taxon>
        <taxon>Rhabditida</taxon>
        <taxon>Rhabditina</taxon>
        <taxon>Diplogasteromorpha</taxon>
        <taxon>Diplogasteroidea</taxon>
        <taxon>Neodiplogasteridae</taxon>
        <taxon>Pristionchus</taxon>
    </lineage>
</organism>
<feature type="domain" description="EGF-like" evidence="13">
    <location>
        <begin position="175"/>
        <end position="214"/>
    </location>
</feature>
<evidence type="ECO:0000313" key="15">
    <source>
        <dbReference type="Proteomes" id="UP001328107"/>
    </source>
</evidence>
<dbReference type="GO" id="GO:0007157">
    <property type="term" value="P:heterophilic cell-cell adhesion via plasma membrane cell adhesion molecules"/>
    <property type="evidence" value="ECO:0007669"/>
    <property type="project" value="TreeGrafter"/>
</dbReference>
<feature type="disulfide bond" evidence="12">
    <location>
        <begin position="242"/>
        <end position="251"/>
    </location>
</feature>
<keyword evidence="11" id="KW-0325">Glycoprotein</keyword>
<keyword evidence="2" id="KW-1003">Cell membrane</keyword>
<evidence type="ECO:0000256" key="6">
    <source>
        <dbReference type="ARBA" id="ARBA00022737"/>
    </source>
</evidence>
<reference evidence="15" key="1">
    <citation type="submission" date="2022-10" db="EMBL/GenBank/DDBJ databases">
        <title>Genome assembly of Pristionchus species.</title>
        <authorList>
            <person name="Yoshida K."/>
            <person name="Sommer R.J."/>
        </authorList>
    </citation>
    <scope>NUCLEOTIDE SEQUENCE [LARGE SCALE GENOMIC DNA]</scope>
    <source>
        <strain evidence="15">RS5460</strain>
    </source>
</reference>
<keyword evidence="4" id="KW-0812">Transmembrane</keyword>
<feature type="disulfide bond" evidence="12">
    <location>
        <begin position="88"/>
        <end position="97"/>
    </location>
</feature>
<evidence type="ECO:0000259" key="13">
    <source>
        <dbReference type="PROSITE" id="PS50026"/>
    </source>
</evidence>